<comment type="caution">
    <text evidence="2">The sequence shown here is derived from an EMBL/GenBank/DDBJ whole genome shotgun (WGS) entry which is preliminary data.</text>
</comment>
<dbReference type="Gene3D" id="1.10.1660.10">
    <property type="match status" value="1"/>
</dbReference>
<dbReference type="EMBL" id="MGKP01000026">
    <property type="protein sequence ID" value="OGN27879.1"/>
    <property type="molecule type" value="Genomic_DNA"/>
</dbReference>
<feature type="domain" description="HTH merR-type" evidence="1">
    <location>
        <begin position="5"/>
        <end position="50"/>
    </location>
</feature>
<dbReference type="CDD" id="cd04762">
    <property type="entry name" value="HTH_MerR-trunc"/>
    <property type="match status" value="1"/>
</dbReference>
<dbReference type="STRING" id="1802701.A3A33_04545"/>
<evidence type="ECO:0000313" key="2">
    <source>
        <dbReference type="EMBL" id="OGN27879.1"/>
    </source>
</evidence>
<protein>
    <recommendedName>
        <fullName evidence="1">HTH merR-type domain-containing protein</fullName>
    </recommendedName>
</protein>
<organism evidence="2 3">
    <name type="scientific">Candidatus Yanofskybacteria bacterium RIFCSPLOWO2_01_FULL_49_25</name>
    <dbReference type="NCBI Taxonomy" id="1802701"/>
    <lineage>
        <taxon>Bacteria</taxon>
        <taxon>Candidatus Yanofskyibacteriota</taxon>
    </lineage>
</organism>
<reference evidence="2 3" key="1">
    <citation type="journal article" date="2016" name="Nat. Commun.">
        <title>Thousands of microbial genomes shed light on interconnected biogeochemical processes in an aquifer system.</title>
        <authorList>
            <person name="Anantharaman K."/>
            <person name="Brown C.T."/>
            <person name="Hug L.A."/>
            <person name="Sharon I."/>
            <person name="Castelle C.J."/>
            <person name="Probst A.J."/>
            <person name="Thomas B.C."/>
            <person name="Singh A."/>
            <person name="Wilkins M.J."/>
            <person name="Karaoz U."/>
            <person name="Brodie E.L."/>
            <person name="Williams K.H."/>
            <person name="Hubbard S.S."/>
            <person name="Banfield J.F."/>
        </authorList>
    </citation>
    <scope>NUCLEOTIDE SEQUENCE [LARGE SCALE GENOMIC DNA]</scope>
</reference>
<dbReference type="PROSITE" id="PS50937">
    <property type="entry name" value="HTH_MERR_2"/>
    <property type="match status" value="1"/>
</dbReference>
<name>A0A1F8GTW0_9BACT</name>
<dbReference type="Pfam" id="PF00376">
    <property type="entry name" value="MerR"/>
    <property type="match status" value="1"/>
</dbReference>
<dbReference type="SUPFAM" id="SSF46955">
    <property type="entry name" value="Putative DNA-binding domain"/>
    <property type="match status" value="1"/>
</dbReference>
<dbReference type="GO" id="GO:0006355">
    <property type="term" value="P:regulation of DNA-templated transcription"/>
    <property type="evidence" value="ECO:0007669"/>
    <property type="project" value="InterPro"/>
</dbReference>
<evidence type="ECO:0000313" key="3">
    <source>
        <dbReference type="Proteomes" id="UP000179047"/>
    </source>
</evidence>
<dbReference type="AlphaFoldDB" id="A0A1F8GTW0"/>
<dbReference type="InterPro" id="IPR000551">
    <property type="entry name" value="MerR-type_HTH_dom"/>
</dbReference>
<sequence>MPKKFLTVNEVAQLLGVTPLTVRNWDKKGALVAFRNPMNNYRLYRIEDVESLLKQIESPRKSIPRATTAKEDTAEYEPPIRKLLIKDIQ</sequence>
<dbReference type="Proteomes" id="UP000179047">
    <property type="component" value="Unassembled WGS sequence"/>
</dbReference>
<evidence type="ECO:0000259" key="1">
    <source>
        <dbReference type="PROSITE" id="PS50937"/>
    </source>
</evidence>
<dbReference type="InterPro" id="IPR009061">
    <property type="entry name" value="DNA-bd_dom_put_sf"/>
</dbReference>
<proteinExistence type="predicted"/>
<dbReference type="GO" id="GO:0003677">
    <property type="term" value="F:DNA binding"/>
    <property type="evidence" value="ECO:0007669"/>
    <property type="project" value="InterPro"/>
</dbReference>
<accession>A0A1F8GTW0</accession>
<gene>
    <name evidence="2" type="ORF">A3A33_04545</name>
</gene>